<dbReference type="Proteomes" id="UP001054252">
    <property type="component" value="Unassembled WGS sequence"/>
</dbReference>
<dbReference type="AlphaFoldDB" id="A0AAV5MME8"/>
<dbReference type="Gene3D" id="3.40.50.300">
    <property type="entry name" value="P-loop containing nucleotide triphosphate hydrolases"/>
    <property type="match status" value="1"/>
</dbReference>
<comment type="caution">
    <text evidence="1">The sequence shown here is derived from an EMBL/GenBank/DDBJ whole genome shotgun (WGS) entry which is preliminary data.</text>
</comment>
<protein>
    <submittedName>
        <fullName evidence="1">Uncharacterized protein</fullName>
    </submittedName>
</protein>
<sequence length="98" mass="11483">MYDSPEVLYSTDQKKVKLRLIFLLQRDESKLLILELLHYSIFCASCLTKRMLRCNKDSPKNVEISTSDGFQRQEKEATIISIFWSNYAKELEFSSDHG</sequence>
<organism evidence="1 2">
    <name type="scientific">Rubroshorea leprosula</name>
    <dbReference type="NCBI Taxonomy" id="152421"/>
    <lineage>
        <taxon>Eukaryota</taxon>
        <taxon>Viridiplantae</taxon>
        <taxon>Streptophyta</taxon>
        <taxon>Embryophyta</taxon>
        <taxon>Tracheophyta</taxon>
        <taxon>Spermatophyta</taxon>
        <taxon>Magnoliopsida</taxon>
        <taxon>eudicotyledons</taxon>
        <taxon>Gunneridae</taxon>
        <taxon>Pentapetalae</taxon>
        <taxon>rosids</taxon>
        <taxon>malvids</taxon>
        <taxon>Malvales</taxon>
        <taxon>Dipterocarpaceae</taxon>
        <taxon>Rubroshorea</taxon>
    </lineage>
</organism>
<evidence type="ECO:0000313" key="1">
    <source>
        <dbReference type="EMBL" id="GKV51186.1"/>
    </source>
</evidence>
<evidence type="ECO:0000313" key="2">
    <source>
        <dbReference type="Proteomes" id="UP001054252"/>
    </source>
</evidence>
<accession>A0AAV5MME8</accession>
<gene>
    <name evidence="1" type="ORF">SLEP1_g57857</name>
</gene>
<reference evidence="1 2" key="1">
    <citation type="journal article" date="2021" name="Commun. Biol.">
        <title>The genome of Shorea leprosula (Dipterocarpaceae) highlights the ecological relevance of drought in aseasonal tropical rainforests.</title>
        <authorList>
            <person name="Ng K.K.S."/>
            <person name="Kobayashi M.J."/>
            <person name="Fawcett J.A."/>
            <person name="Hatakeyama M."/>
            <person name="Paape T."/>
            <person name="Ng C.H."/>
            <person name="Ang C.C."/>
            <person name="Tnah L.H."/>
            <person name="Lee C.T."/>
            <person name="Nishiyama T."/>
            <person name="Sese J."/>
            <person name="O'Brien M.J."/>
            <person name="Copetti D."/>
            <person name="Mohd Noor M.I."/>
            <person name="Ong R.C."/>
            <person name="Putra M."/>
            <person name="Sireger I.Z."/>
            <person name="Indrioko S."/>
            <person name="Kosugi Y."/>
            <person name="Izuno A."/>
            <person name="Isagi Y."/>
            <person name="Lee S.L."/>
            <person name="Shimizu K.K."/>
        </authorList>
    </citation>
    <scope>NUCLEOTIDE SEQUENCE [LARGE SCALE GENOMIC DNA]</scope>
    <source>
        <strain evidence="1">214</strain>
    </source>
</reference>
<name>A0AAV5MME8_9ROSI</name>
<dbReference type="EMBL" id="BPVZ01000453">
    <property type="protein sequence ID" value="GKV51186.1"/>
    <property type="molecule type" value="Genomic_DNA"/>
</dbReference>
<dbReference type="InterPro" id="IPR027417">
    <property type="entry name" value="P-loop_NTPase"/>
</dbReference>
<keyword evidence="2" id="KW-1185">Reference proteome</keyword>
<proteinExistence type="predicted"/>